<proteinExistence type="predicted"/>
<name>A0ABX8TGD4_9CAUL</name>
<reference evidence="1 2" key="1">
    <citation type="submission" date="2021-07" db="EMBL/GenBank/DDBJ databases">
        <title>Isolation and characterization of bacteria from a gold mining with a capacity of golden bioaccumulation.</title>
        <authorList>
            <person name="Yang X.J."/>
        </authorList>
    </citation>
    <scope>NUCLEOTIDE SEQUENCE [LARGE SCALE GENOMIC DNA]</scope>
    <source>
        <strain evidence="1 2">Au29</strain>
    </source>
</reference>
<dbReference type="GeneID" id="94377073"/>
<evidence type="ECO:0000313" key="2">
    <source>
        <dbReference type="Proteomes" id="UP000824334"/>
    </source>
</evidence>
<gene>
    <name evidence="1" type="ORF">KWG56_17415</name>
</gene>
<evidence type="ECO:0000313" key="1">
    <source>
        <dbReference type="EMBL" id="QYC10297.1"/>
    </source>
</evidence>
<organism evidence="1 2">
    <name type="scientific">Brevundimonas nasdae</name>
    <dbReference type="NCBI Taxonomy" id="172043"/>
    <lineage>
        <taxon>Bacteria</taxon>
        <taxon>Pseudomonadati</taxon>
        <taxon>Pseudomonadota</taxon>
        <taxon>Alphaproteobacteria</taxon>
        <taxon>Caulobacterales</taxon>
        <taxon>Caulobacteraceae</taxon>
        <taxon>Brevundimonas</taxon>
    </lineage>
</organism>
<accession>A0ABX8TGD4</accession>
<protein>
    <submittedName>
        <fullName evidence="1">Uncharacterized protein</fullName>
    </submittedName>
</protein>
<dbReference type="RefSeq" id="WP_219353101.1">
    <property type="nucleotide sequence ID" value="NZ_CP080034.1"/>
</dbReference>
<dbReference type="Proteomes" id="UP000824334">
    <property type="component" value="Chromosome"/>
</dbReference>
<keyword evidence="2" id="KW-1185">Reference proteome</keyword>
<sequence>MTDTSGTISFPMIGTGPRYEGKHIWLPQLVVEAARRGESTIKGKTFVDCLLEGPAVLLPIAGCQFNGCNMGDIMGDVRNLLLAPVSPQKVTGAVPFEQCSFINCRFEKVGFTGAPSFLDQISAMLVGEPQG</sequence>
<dbReference type="EMBL" id="CP080034">
    <property type="protein sequence ID" value="QYC10297.1"/>
    <property type="molecule type" value="Genomic_DNA"/>
</dbReference>